<protein>
    <recommendedName>
        <fullName evidence="4">Disease resistance N-terminal domain-containing protein</fullName>
    </recommendedName>
</protein>
<keyword evidence="1" id="KW-0677">Repeat</keyword>
<keyword evidence="2" id="KW-0547">Nucleotide-binding</keyword>
<evidence type="ECO:0000256" key="1">
    <source>
        <dbReference type="ARBA" id="ARBA00022737"/>
    </source>
</evidence>
<feature type="domain" description="Disease resistance N-terminal" evidence="4">
    <location>
        <begin position="14"/>
        <end position="95"/>
    </location>
</feature>
<sequence length="108" mass="12133">MEAAGLAFSVAQTLLAALSYPPLQQMFTMWGYQSELENLERTVSTVSAVLLDAQSVDEEKLSNYERNLIEKLKDAVYDADDLLDEFATLAKRQHQLCMEGNEKSLTKV</sequence>
<name>A0A7C8ZZH4_OPUST</name>
<proteinExistence type="predicted"/>
<dbReference type="GO" id="GO:0000166">
    <property type="term" value="F:nucleotide binding"/>
    <property type="evidence" value="ECO:0007669"/>
    <property type="project" value="UniProtKB-KW"/>
</dbReference>
<dbReference type="EMBL" id="GISG01185944">
    <property type="protein sequence ID" value="MBA4654996.1"/>
    <property type="molecule type" value="Transcribed_RNA"/>
</dbReference>
<keyword evidence="3" id="KW-0611">Plant defense</keyword>
<reference evidence="5" key="1">
    <citation type="journal article" date="2013" name="J. Plant Res.">
        <title>Effect of fungi and light on seed germination of three Opuntia species from semiarid lands of central Mexico.</title>
        <authorList>
            <person name="Delgado-Sanchez P."/>
            <person name="Jimenez-Bremont J.F."/>
            <person name="Guerrero-Gonzalez Mde L."/>
            <person name="Flores J."/>
        </authorList>
    </citation>
    <scope>NUCLEOTIDE SEQUENCE</scope>
    <source>
        <tissue evidence="5">Cladode</tissue>
    </source>
</reference>
<reference evidence="5" key="2">
    <citation type="submission" date="2020-07" db="EMBL/GenBank/DDBJ databases">
        <authorList>
            <person name="Vera ALvarez R."/>
            <person name="Arias-Moreno D.M."/>
            <person name="Jimenez-Jacinto V."/>
            <person name="Jimenez-Bremont J.F."/>
            <person name="Swaminathan K."/>
            <person name="Moose S.P."/>
            <person name="Guerrero-Gonzalez M.L."/>
            <person name="Marino-Ramirez L."/>
            <person name="Landsman D."/>
            <person name="Rodriguez-Kessler M."/>
            <person name="Delgado-Sanchez P."/>
        </authorList>
    </citation>
    <scope>NUCLEOTIDE SEQUENCE</scope>
    <source>
        <tissue evidence="5">Cladode</tissue>
    </source>
</reference>
<dbReference type="GO" id="GO:0006952">
    <property type="term" value="P:defense response"/>
    <property type="evidence" value="ECO:0007669"/>
    <property type="project" value="UniProtKB-KW"/>
</dbReference>
<dbReference type="Pfam" id="PF18052">
    <property type="entry name" value="Rx_N"/>
    <property type="match status" value="1"/>
</dbReference>
<dbReference type="Gene3D" id="1.20.5.4130">
    <property type="match status" value="1"/>
</dbReference>
<evidence type="ECO:0000313" key="5">
    <source>
        <dbReference type="EMBL" id="MBA4654996.1"/>
    </source>
</evidence>
<dbReference type="AlphaFoldDB" id="A0A7C8ZZH4"/>
<evidence type="ECO:0000256" key="2">
    <source>
        <dbReference type="ARBA" id="ARBA00022741"/>
    </source>
</evidence>
<organism evidence="5">
    <name type="scientific">Opuntia streptacantha</name>
    <name type="common">Prickly pear cactus</name>
    <name type="synonym">Opuntia cardona</name>
    <dbReference type="NCBI Taxonomy" id="393608"/>
    <lineage>
        <taxon>Eukaryota</taxon>
        <taxon>Viridiplantae</taxon>
        <taxon>Streptophyta</taxon>
        <taxon>Embryophyta</taxon>
        <taxon>Tracheophyta</taxon>
        <taxon>Spermatophyta</taxon>
        <taxon>Magnoliopsida</taxon>
        <taxon>eudicotyledons</taxon>
        <taxon>Gunneridae</taxon>
        <taxon>Pentapetalae</taxon>
        <taxon>Caryophyllales</taxon>
        <taxon>Cactineae</taxon>
        <taxon>Cactaceae</taxon>
        <taxon>Opuntioideae</taxon>
        <taxon>Opuntia</taxon>
    </lineage>
</organism>
<accession>A0A7C8ZZH4</accession>
<evidence type="ECO:0000256" key="3">
    <source>
        <dbReference type="ARBA" id="ARBA00022821"/>
    </source>
</evidence>
<dbReference type="InterPro" id="IPR041118">
    <property type="entry name" value="Rx_N"/>
</dbReference>
<evidence type="ECO:0000259" key="4">
    <source>
        <dbReference type="Pfam" id="PF18052"/>
    </source>
</evidence>